<proteinExistence type="predicted"/>
<dbReference type="EMBL" id="HBNS01060747">
    <property type="protein sequence ID" value="CAE4668068.1"/>
    <property type="molecule type" value="Transcribed_RNA"/>
</dbReference>
<reference evidence="2" key="1">
    <citation type="submission" date="2021-01" db="EMBL/GenBank/DDBJ databases">
        <authorList>
            <person name="Corre E."/>
            <person name="Pelletier E."/>
            <person name="Niang G."/>
            <person name="Scheremetjew M."/>
            <person name="Finn R."/>
            <person name="Kale V."/>
            <person name="Holt S."/>
            <person name="Cochrane G."/>
            <person name="Meng A."/>
            <person name="Brown T."/>
            <person name="Cohen L."/>
        </authorList>
    </citation>
    <scope>NUCLEOTIDE SEQUENCE</scope>
    <source>
        <strain evidence="2">GSO104</strain>
    </source>
</reference>
<dbReference type="AlphaFoldDB" id="A0A6S9EXT9"/>
<evidence type="ECO:0000313" key="2">
    <source>
        <dbReference type="EMBL" id="CAE4668068.1"/>
    </source>
</evidence>
<feature type="region of interest" description="Disordered" evidence="1">
    <location>
        <begin position="1"/>
        <end position="39"/>
    </location>
</feature>
<protein>
    <submittedName>
        <fullName evidence="2">Uncharacterized protein</fullName>
    </submittedName>
</protein>
<evidence type="ECO:0000256" key="1">
    <source>
        <dbReference type="SAM" id="MobiDB-lite"/>
    </source>
</evidence>
<name>A0A6S9EXT9_9STRA</name>
<gene>
    <name evidence="2" type="ORF">DBRI00130_LOCUS43763</name>
</gene>
<accession>A0A6S9EXT9</accession>
<organism evidence="2">
    <name type="scientific">Ditylum brightwellii</name>
    <dbReference type="NCBI Taxonomy" id="49249"/>
    <lineage>
        <taxon>Eukaryota</taxon>
        <taxon>Sar</taxon>
        <taxon>Stramenopiles</taxon>
        <taxon>Ochrophyta</taxon>
        <taxon>Bacillariophyta</taxon>
        <taxon>Mediophyceae</taxon>
        <taxon>Lithodesmiophycidae</taxon>
        <taxon>Lithodesmiales</taxon>
        <taxon>Lithodesmiaceae</taxon>
        <taxon>Ditylum</taxon>
    </lineage>
</organism>
<sequence>MMIQLPNNQEHSSSFLKLQPPPSSHLCPPSFSPPSPQNDILKNRLEAYGTTVFGLTYAPGLDAHAQDQYIIGCSSLGYVCVWDVRSFIDTTSSTTETEEREERFEQRKTKRRKGSGDKRAKNMSSKIMDGIYCNGDENVTSKQKRRTLSEPVLR</sequence>
<feature type="compositionally biased region" description="Polar residues" evidence="1">
    <location>
        <begin position="1"/>
        <end position="16"/>
    </location>
</feature>
<feature type="region of interest" description="Disordered" evidence="1">
    <location>
        <begin position="91"/>
        <end position="154"/>
    </location>
</feature>